<protein>
    <submittedName>
        <fullName evidence="1">Uncharacterized protein</fullName>
    </submittedName>
</protein>
<reference evidence="1" key="1">
    <citation type="submission" date="2020-06" db="EMBL/GenBank/DDBJ databases">
        <authorList>
            <consortium name="Plant Systems Biology data submission"/>
        </authorList>
    </citation>
    <scope>NUCLEOTIDE SEQUENCE</scope>
    <source>
        <strain evidence="1">D6</strain>
    </source>
</reference>
<organism evidence="1 2">
    <name type="scientific">Seminavis robusta</name>
    <dbReference type="NCBI Taxonomy" id="568900"/>
    <lineage>
        <taxon>Eukaryota</taxon>
        <taxon>Sar</taxon>
        <taxon>Stramenopiles</taxon>
        <taxon>Ochrophyta</taxon>
        <taxon>Bacillariophyta</taxon>
        <taxon>Bacillariophyceae</taxon>
        <taxon>Bacillariophycidae</taxon>
        <taxon>Naviculales</taxon>
        <taxon>Naviculaceae</taxon>
        <taxon>Seminavis</taxon>
    </lineage>
</organism>
<keyword evidence="2" id="KW-1185">Reference proteome</keyword>
<sequence length="169" mass="18008">MHSGMDFAGVVGSTLYMPTEVELPAVRIFLNDHASDSQKYVYNTISALHKGAALLPVKKANIASMDDTTEWLVEGLNKDNIDKVRFTAISSYTGKGTRSLYRTTANNASMATGIRVKLSIVMTADGCTAPLFVSITGLNERELSNESGVEILEIPGLCIGGGGQALFSS</sequence>
<evidence type="ECO:0000313" key="2">
    <source>
        <dbReference type="Proteomes" id="UP001153069"/>
    </source>
</evidence>
<evidence type="ECO:0000313" key="1">
    <source>
        <dbReference type="EMBL" id="CAB9498947.1"/>
    </source>
</evidence>
<dbReference type="Proteomes" id="UP001153069">
    <property type="component" value="Unassembled WGS sequence"/>
</dbReference>
<accession>A0A9N8D9B0</accession>
<gene>
    <name evidence="1" type="ORF">SEMRO_49_G028660.1</name>
</gene>
<proteinExistence type="predicted"/>
<dbReference type="AlphaFoldDB" id="A0A9N8D9B0"/>
<dbReference type="EMBL" id="CAICTM010000049">
    <property type="protein sequence ID" value="CAB9498947.1"/>
    <property type="molecule type" value="Genomic_DNA"/>
</dbReference>
<name>A0A9N8D9B0_9STRA</name>
<comment type="caution">
    <text evidence="1">The sequence shown here is derived from an EMBL/GenBank/DDBJ whole genome shotgun (WGS) entry which is preliminary data.</text>
</comment>